<name>A0ABV1DZY0_9FIRM</name>
<evidence type="ECO:0000256" key="3">
    <source>
        <dbReference type="ARBA" id="ARBA00023027"/>
    </source>
</evidence>
<dbReference type="Gene3D" id="3.40.50.720">
    <property type="entry name" value="NAD(P)-binding Rossmann-like Domain"/>
    <property type="match status" value="2"/>
</dbReference>
<keyword evidence="8" id="KW-1185">Reference proteome</keyword>
<evidence type="ECO:0000313" key="8">
    <source>
        <dbReference type="Proteomes" id="UP001489509"/>
    </source>
</evidence>
<dbReference type="Proteomes" id="UP001489509">
    <property type="component" value="Unassembled WGS sequence"/>
</dbReference>
<dbReference type="RefSeq" id="WP_349219289.1">
    <property type="nucleotide sequence ID" value="NZ_JBBMFD010000010.1"/>
</dbReference>
<gene>
    <name evidence="7" type="ORF">WMO26_07265</name>
</gene>
<proteinExistence type="inferred from homology"/>
<dbReference type="PANTHER" id="PTHR10996">
    <property type="entry name" value="2-HYDROXYACID DEHYDROGENASE-RELATED"/>
    <property type="match status" value="1"/>
</dbReference>
<dbReference type="SUPFAM" id="SSF51735">
    <property type="entry name" value="NAD(P)-binding Rossmann-fold domains"/>
    <property type="match status" value="1"/>
</dbReference>
<evidence type="ECO:0000256" key="2">
    <source>
        <dbReference type="ARBA" id="ARBA00023002"/>
    </source>
</evidence>
<accession>A0ABV1DZY0</accession>
<keyword evidence="3" id="KW-0520">NAD</keyword>
<evidence type="ECO:0000256" key="4">
    <source>
        <dbReference type="RuleBase" id="RU003719"/>
    </source>
</evidence>
<dbReference type="PANTHER" id="PTHR10996:SF178">
    <property type="entry name" value="2-HYDROXYACID DEHYDROGENASE YGL185C-RELATED"/>
    <property type="match status" value="1"/>
</dbReference>
<dbReference type="InterPro" id="IPR006139">
    <property type="entry name" value="D-isomer_2_OHA_DH_cat_dom"/>
</dbReference>
<evidence type="ECO:0000256" key="1">
    <source>
        <dbReference type="ARBA" id="ARBA00005854"/>
    </source>
</evidence>
<evidence type="ECO:0000259" key="6">
    <source>
        <dbReference type="Pfam" id="PF02826"/>
    </source>
</evidence>
<sequence length="307" mass="33790">MFVLSEIDLPGAGPELTIEKITRKELASYGQKARVEAIVGSRAMAIDAASMELPALKFVQLTSAGFDGVPLEEYAAKKVLVANAGTVYSAPIAETVVYGMLQMAKRYRKNPNSHRLRLTRGYRYLTELAGKTAVILGAGSIGTEVAKRLLGFGMTIWGYDPYCSEKPEYENLFRDLSSLKKALPQADFVISTLPDNEETRGMIDEAFLSCLGPQAVFVNVGRKAVIRQEDLYAALKSGRLGGAVLDMFEVFPNPVTNRFRRLKNTIVLPGVAAISRESQQRRNDHILKNLTLAGRGEEPAYLINKEK</sequence>
<organism evidence="7 8">
    <name type="scientific">Solibaculum intestinale</name>
    <dbReference type="NCBI Taxonomy" id="3133165"/>
    <lineage>
        <taxon>Bacteria</taxon>
        <taxon>Bacillati</taxon>
        <taxon>Bacillota</taxon>
        <taxon>Clostridia</taxon>
        <taxon>Eubacteriales</taxon>
        <taxon>Oscillospiraceae</taxon>
        <taxon>Solibaculum</taxon>
    </lineage>
</organism>
<dbReference type="EMBL" id="JBBMFD010000010">
    <property type="protein sequence ID" value="MEQ2440622.1"/>
    <property type="molecule type" value="Genomic_DNA"/>
</dbReference>
<keyword evidence="2 4" id="KW-0560">Oxidoreductase</keyword>
<evidence type="ECO:0000313" key="7">
    <source>
        <dbReference type="EMBL" id="MEQ2440622.1"/>
    </source>
</evidence>
<dbReference type="Pfam" id="PF00389">
    <property type="entry name" value="2-Hacid_dh"/>
    <property type="match status" value="1"/>
</dbReference>
<dbReference type="Pfam" id="PF02826">
    <property type="entry name" value="2-Hacid_dh_C"/>
    <property type="match status" value="1"/>
</dbReference>
<comment type="similarity">
    <text evidence="1 4">Belongs to the D-isomer specific 2-hydroxyacid dehydrogenase family.</text>
</comment>
<feature type="domain" description="D-isomer specific 2-hydroxyacid dehydrogenase NAD-binding" evidence="6">
    <location>
        <begin position="100"/>
        <end position="269"/>
    </location>
</feature>
<dbReference type="InterPro" id="IPR006140">
    <property type="entry name" value="D-isomer_DH_NAD-bd"/>
</dbReference>
<dbReference type="InterPro" id="IPR036291">
    <property type="entry name" value="NAD(P)-bd_dom_sf"/>
</dbReference>
<comment type="caution">
    <text evidence="7">The sequence shown here is derived from an EMBL/GenBank/DDBJ whole genome shotgun (WGS) entry which is preliminary data.</text>
</comment>
<protein>
    <submittedName>
        <fullName evidence="7">NAD(P)-dependent oxidoreductase</fullName>
    </submittedName>
</protein>
<dbReference type="InterPro" id="IPR050223">
    <property type="entry name" value="D-isomer_2-hydroxyacid_DH"/>
</dbReference>
<dbReference type="SUPFAM" id="SSF52283">
    <property type="entry name" value="Formate/glycerate dehydrogenase catalytic domain-like"/>
    <property type="match status" value="1"/>
</dbReference>
<reference evidence="7 8" key="1">
    <citation type="submission" date="2024-03" db="EMBL/GenBank/DDBJ databases">
        <title>Human intestinal bacterial collection.</title>
        <authorList>
            <person name="Pauvert C."/>
            <person name="Hitch T.C.A."/>
            <person name="Clavel T."/>
        </authorList>
    </citation>
    <scope>NUCLEOTIDE SEQUENCE [LARGE SCALE GENOMIC DNA]</scope>
    <source>
        <strain evidence="7 8">CLA-JM-H44</strain>
    </source>
</reference>
<feature type="domain" description="D-isomer specific 2-hydroxyacid dehydrogenase catalytic" evidence="5">
    <location>
        <begin position="23"/>
        <end position="304"/>
    </location>
</feature>
<evidence type="ECO:0000259" key="5">
    <source>
        <dbReference type="Pfam" id="PF00389"/>
    </source>
</evidence>